<feature type="region of interest" description="Disordered" evidence="1">
    <location>
        <begin position="98"/>
        <end position="127"/>
    </location>
</feature>
<feature type="transmembrane region" description="Helical" evidence="2">
    <location>
        <begin position="47"/>
        <end position="69"/>
    </location>
</feature>
<evidence type="ECO:0000313" key="4">
    <source>
        <dbReference type="Proteomes" id="UP000475862"/>
    </source>
</evidence>
<feature type="compositionally biased region" description="Acidic residues" evidence="1">
    <location>
        <begin position="268"/>
        <end position="287"/>
    </location>
</feature>
<feature type="transmembrane region" description="Helical" evidence="2">
    <location>
        <begin position="397"/>
        <end position="418"/>
    </location>
</feature>
<dbReference type="AlphaFoldDB" id="A0A6G0T184"/>
<comment type="caution">
    <text evidence="3">The sequence shown here is derived from an EMBL/GenBank/DDBJ whole genome shotgun (WGS) entry which is preliminary data.</text>
</comment>
<feature type="non-terminal residue" evidence="3">
    <location>
        <position position="458"/>
    </location>
</feature>
<dbReference type="EMBL" id="VYZN01000069">
    <property type="protein sequence ID" value="KAE9524393.1"/>
    <property type="molecule type" value="Genomic_DNA"/>
</dbReference>
<reference evidence="3 4" key="1">
    <citation type="submission" date="2019-08" db="EMBL/GenBank/DDBJ databases">
        <title>The genome of the soybean aphid Biotype 1, its phylome, world population structure and adaptation to the North American continent.</title>
        <authorList>
            <person name="Giordano R."/>
            <person name="Donthu R.K."/>
            <person name="Hernandez A.G."/>
            <person name="Wright C.L."/>
            <person name="Zimin A.V."/>
        </authorList>
    </citation>
    <scope>NUCLEOTIDE SEQUENCE [LARGE SCALE GENOMIC DNA]</scope>
    <source>
        <tissue evidence="3">Whole aphids</tissue>
    </source>
</reference>
<protein>
    <submittedName>
        <fullName evidence="3">Uncharacterized protein</fullName>
    </submittedName>
</protein>
<feature type="region of interest" description="Disordered" evidence="1">
    <location>
        <begin position="218"/>
        <end position="293"/>
    </location>
</feature>
<sequence length="458" mass="52363">MLMLTLSVVMVNVSELSKNLIVLGSIFLLLLTWGIAITGALLRSRKLIALTIVIWAIFIIEWLVLSLYFRVLMHNINYCVAQSTRCAPTMWLIGGGATNSSNSDDDPEVDDDSNSTDPDPDDDNRRRLWSIIDSPELTVKTFHPMKTNVIPNTIATTPAVDTVISNQTSMIVGVNNGCGCERHPRTTTESPPSDLITRVIEYRKNMTMYRQTSEAAIQLQKKKGGEKNEVPSVKEYNDGDGTTREHHKKKGYDSKIVKTADEDNGDKGEDDEVDNEDDNPVVNETEEKDNSTKKTADCQLVDLYRLDLRYRVGHYNGWVKFECNDRYYCLRKPILNGDDLPAKDIFSNTSKKGILKKNLKFQSSIINSLNKLKYFENLTVDLFLSYNYIKNRFCQKLVLRGNFLFFVTFFFVITDLFVNYWKLLTFDFYNAPKIFTFPSETLLKCIPIRYLDDGRLGE</sequence>
<evidence type="ECO:0000313" key="3">
    <source>
        <dbReference type="EMBL" id="KAE9524393.1"/>
    </source>
</evidence>
<dbReference type="OrthoDB" id="6627838at2759"/>
<organism evidence="3 4">
    <name type="scientific">Aphis glycines</name>
    <name type="common">Soybean aphid</name>
    <dbReference type="NCBI Taxonomy" id="307491"/>
    <lineage>
        <taxon>Eukaryota</taxon>
        <taxon>Metazoa</taxon>
        <taxon>Ecdysozoa</taxon>
        <taxon>Arthropoda</taxon>
        <taxon>Hexapoda</taxon>
        <taxon>Insecta</taxon>
        <taxon>Pterygota</taxon>
        <taxon>Neoptera</taxon>
        <taxon>Paraneoptera</taxon>
        <taxon>Hemiptera</taxon>
        <taxon>Sternorrhyncha</taxon>
        <taxon>Aphidomorpha</taxon>
        <taxon>Aphidoidea</taxon>
        <taxon>Aphididae</taxon>
        <taxon>Aphidini</taxon>
        <taxon>Aphis</taxon>
        <taxon>Aphis</taxon>
    </lineage>
</organism>
<feature type="compositionally biased region" description="Basic and acidic residues" evidence="1">
    <location>
        <begin position="251"/>
        <end position="267"/>
    </location>
</feature>
<keyword evidence="2" id="KW-0472">Membrane</keyword>
<accession>A0A6G0T184</accession>
<evidence type="ECO:0000256" key="2">
    <source>
        <dbReference type="SAM" id="Phobius"/>
    </source>
</evidence>
<proteinExistence type="predicted"/>
<feature type="compositionally biased region" description="Basic and acidic residues" evidence="1">
    <location>
        <begin position="235"/>
        <end position="244"/>
    </location>
</feature>
<dbReference type="Proteomes" id="UP000475862">
    <property type="component" value="Unassembled WGS sequence"/>
</dbReference>
<keyword evidence="2" id="KW-1133">Transmembrane helix</keyword>
<evidence type="ECO:0000256" key="1">
    <source>
        <dbReference type="SAM" id="MobiDB-lite"/>
    </source>
</evidence>
<feature type="transmembrane region" description="Helical" evidence="2">
    <location>
        <begin position="20"/>
        <end position="42"/>
    </location>
</feature>
<keyword evidence="4" id="KW-1185">Reference proteome</keyword>
<gene>
    <name evidence="3" type="ORF">AGLY_015230</name>
</gene>
<feature type="compositionally biased region" description="Acidic residues" evidence="1">
    <location>
        <begin position="103"/>
        <end position="122"/>
    </location>
</feature>
<keyword evidence="2" id="KW-0812">Transmembrane</keyword>
<name>A0A6G0T184_APHGL</name>